<evidence type="ECO:0000256" key="2">
    <source>
        <dbReference type="ARBA" id="ARBA00022692"/>
    </source>
</evidence>
<evidence type="ECO:0000256" key="1">
    <source>
        <dbReference type="ARBA" id="ARBA00004141"/>
    </source>
</evidence>
<reference evidence="6 7" key="1">
    <citation type="submission" date="2024-05" db="EMBL/GenBank/DDBJ databases">
        <title>A draft genome resource for the thread blight pathogen Marasmius tenuissimus strain MS-2.</title>
        <authorList>
            <person name="Yulfo-Soto G.E."/>
            <person name="Baruah I.K."/>
            <person name="Amoako-Attah I."/>
            <person name="Bukari Y."/>
            <person name="Meinhardt L.W."/>
            <person name="Bailey B.A."/>
            <person name="Cohen S.P."/>
        </authorList>
    </citation>
    <scope>NUCLEOTIDE SEQUENCE [LARGE SCALE GENOMIC DNA]</scope>
    <source>
        <strain evidence="6 7">MS-2</strain>
    </source>
</reference>
<evidence type="ECO:0000256" key="4">
    <source>
        <dbReference type="ARBA" id="ARBA00023136"/>
    </source>
</evidence>
<dbReference type="Proteomes" id="UP001437256">
    <property type="component" value="Unassembled WGS sequence"/>
</dbReference>
<evidence type="ECO:0000313" key="7">
    <source>
        <dbReference type="Proteomes" id="UP001437256"/>
    </source>
</evidence>
<accession>A0ABR3A1B8</accession>
<dbReference type="PANTHER" id="PTHR28013">
    <property type="entry name" value="PROTEIN DCV1-RELATED"/>
    <property type="match status" value="1"/>
</dbReference>
<proteinExistence type="predicted"/>
<organism evidence="6 7">
    <name type="scientific">Marasmius tenuissimus</name>
    <dbReference type="NCBI Taxonomy" id="585030"/>
    <lineage>
        <taxon>Eukaryota</taxon>
        <taxon>Fungi</taxon>
        <taxon>Dikarya</taxon>
        <taxon>Basidiomycota</taxon>
        <taxon>Agaricomycotina</taxon>
        <taxon>Agaricomycetes</taxon>
        <taxon>Agaricomycetidae</taxon>
        <taxon>Agaricales</taxon>
        <taxon>Marasmiineae</taxon>
        <taxon>Marasmiaceae</taxon>
        <taxon>Marasmius</taxon>
    </lineage>
</organism>
<dbReference type="EMBL" id="JBBXMP010000023">
    <property type="protein sequence ID" value="KAL0067791.1"/>
    <property type="molecule type" value="Genomic_DNA"/>
</dbReference>
<dbReference type="InterPro" id="IPR009571">
    <property type="entry name" value="SUR7/Rim9-like_fungi"/>
</dbReference>
<evidence type="ECO:0000256" key="5">
    <source>
        <dbReference type="SAM" id="Phobius"/>
    </source>
</evidence>
<keyword evidence="2 5" id="KW-0812">Transmembrane</keyword>
<evidence type="ECO:0000256" key="3">
    <source>
        <dbReference type="ARBA" id="ARBA00022989"/>
    </source>
</evidence>
<evidence type="ECO:0000313" key="6">
    <source>
        <dbReference type="EMBL" id="KAL0067791.1"/>
    </source>
</evidence>
<keyword evidence="4 5" id="KW-0472">Membrane</keyword>
<sequence>MQIGQGVQAIRFGTFGFTGSETHVGYEGLELASMGLRDGSVIDSDRIENLSKALIIHPIAAGFGGLTVLFGLCGTAYHRSGTIMMTISAVIAALLALVAWVIDMVLFGAFFAQFRDADIPTKWGNAPWLSLGATVAFIIAAVMSCCGIFGSYRKERRAATY</sequence>
<keyword evidence="3 5" id="KW-1133">Transmembrane helix</keyword>
<protein>
    <recommendedName>
        <fullName evidence="8">Pali-domain-containing protein</fullName>
    </recommendedName>
</protein>
<keyword evidence="7" id="KW-1185">Reference proteome</keyword>
<dbReference type="PANTHER" id="PTHR28013:SF3">
    <property type="entry name" value="PROTEIN DCV1-RELATED"/>
    <property type="match status" value="1"/>
</dbReference>
<feature type="transmembrane region" description="Helical" evidence="5">
    <location>
        <begin position="131"/>
        <end position="152"/>
    </location>
</feature>
<comment type="caution">
    <text evidence="6">The sequence shown here is derived from an EMBL/GenBank/DDBJ whole genome shotgun (WGS) entry which is preliminary data.</text>
</comment>
<dbReference type="InterPro" id="IPR051380">
    <property type="entry name" value="pH-response_reg_palI/RIM9"/>
</dbReference>
<evidence type="ECO:0008006" key="8">
    <source>
        <dbReference type="Google" id="ProtNLM"/>
    </source>
</evidence>
<feature type="transmembrane region" description="Helical" evidence="5">
    <location>
        <begin position="55"/>
        <end position="77"/>
    </location>
</feature>
<comment type="subcellular location">
    <subcellularLocation>
        <location evidence="1">Membrane</location>
        <topology evidence="1">Multi-pass membrane protein</topology>
    </subcellularLocation>
</comment>
<name>A0ABR3A1B8_9AGAR</name>
<gene>
    <name evidence="6" type="ORF">AAF712_005231</name>
</gene>
<dbReference type="Pfam" id="PF06687">
    <property type="entry name" value="SUR7"/>
    <property type="match status" value="1"/>
</dbReference>
<feature type="transmembrane region" description="Helical" evidence="5">
    <location>
        <begin position="89"/>
        <end position="111"/>
    </location>
</feature>